<dbReference type="GO" id="GO:0016020">
    <property type="term" value="C:membrane"/>
    <property type="evidence" value="ECO:0007669"/>
    <property type="project" value="GOC"/>
</dbReference>
<keyword evidence="5" id="KW-1185">Reference proteome</keyword>
<dbReference type="InterPro" id="IPR004843">
    <property type="entry name" value="Calcineurin-like_PHP"/>
</dbReference>
<dbReference type="AlphaFoldDB" id="A0A1I1UM43"/>
<dbReference type="GO" id="GO:0009245">
    <property type="term" value="P:lipid A biosynthetic process"/>
    <property type="evidence" value="ECO:0007669"/>
    <property type="project" value="TreeGrafter"/>
</dbReference>
<protein>
    <recommendedName>
        <fullName evidence="3">Calcineurin-like phosphoesterase domain-containing protein</fullName>
    </recommendedName>
</protein>
<organism evidence="4 5">
    <name type="scientific">Paenibacillus catalpae</name>
    <dbReference type="NCBI Taxonomy" id="1045775"/>
    <lineage>
        <taxon>Bacteria</taxon>
        <taxon>Bacillati</taxon>
        <taxon>Bacillota</taxon>
        <taxon>Bacilli</taxon>
        <taxon>Bacillales</taxon>
        <taxon>Paenibacillaceae</taxon>
        <taxon>Paenibacillus</taxon>
    </lineage>
</organism>
<evidence type="ECO:0000313" key="4">
    <source>
        <dbReference type="EMBL" id="SFD71827.1"/>
    </source>
</evidence>
<dbReference type="EMBL" id="FOMT01000001">
    <property type="protein sequence ID" value="SFD71827.1"/>
    <property type="molecule type" value="Genomic_DNA"/>
</dbReference>
<dbReference type="GO" id="GO:0046872">
    <property type="term" value="F:metal ion binding"/>
    <property type="evidence" value="ECO:0007669"/>
    <property type="project" value="UniProtKB-KW"/>
</dbReference>
<dbReference type="PANTHER" id="PTHR31302:SF31">
    <property type="entry name" value="PHOSPHODIESTERASE YAEI"/>
    <property type="match status" value="1"/>
</dbReference>
<proteinExistence type="predicted"/>
<dbReference type="Pfam" id="PF00149">
    <property type="entry name" value="Metallophos"/>
    <property type="match status" value="1"/>
</dbReference>
<keyword evidence="2" id="KW-0378">Hydrolase</keyword>
<dbReference type="PANTHER" id="PTHR31302">
    <property type="entry name" value="TRANSMEMBRANE PROTEIN WITH METALLOPHOSPHOESTERASE DOMAIN-RELATED"/>
    <property type="match status" value="1"/>
</dbReference>
<dbReference type="STRING" id="1045775.SAMN05216378_1124"/>
<keyword evidence="1" id="KW-0479">Metal-binding</keyword>
<reference evidence="5" key="1">
    <citation type="submission" date="2016-10" db="EMBL/GenBank/DDBJ databases">
        <authorList>
            <person name="Varghese N."/>
            <person name="Submissions S."/>
        </authorList>
    </citation>
    <scope>NUCLEOTIDE SEQUENCE [LARGE SCALE GENOMIC DNA]</scope>
    <source>
        <strain evidence="5">CGMCC 1.10784</strain>
    </source>
</reference>
<sequence>MLIGLAALIALIYGLFIVPTQWLKVERVTYKTGAGIKILQISDIHIEHIRISASRLVRLIRTERPSYIVITGDFTELAPYLPKVQRYLKELASAGVPILAVYGNHDHHLSSDALQLLTKMLEAEGVRLLHNDVLDMGHYQFIGIDDWTSKKSDPDRAFAKVDPAKPSIILTHDPNVVLHIKHPFSYLMAGHFHGMQFHLPFLFKYLRKGALPKAGIYKGMHQMENGMIYISKGISQTGTNARFLIRSEVTIHQL</sequence>
<dbReference type="SUPFAM" id="SSF56300">
    <property type="entry name" value="Metallo-dependent phosphatases"/>
    <property type="match status" value="1"/>
</dbReference>
<feature type="domain" description="Calcineurin-like phosphoesterase" evidence="3">
    <location>
        <begin position="36"/>
        <end position="194"/>
    </location>
</feature>
<dbReference type="InterPro" id="IPR051158">
    <property type="entry name" value="Metallophosphoesterase_sf"/>
</dbReference>
<dbReference type="InterPro" id="IPR029052">
    <property type="entry name" value="Metallo-depent_PP-like"/>
</dbReference>
<evidence type="ECO:0000259" key="3">
    <source>
        <dbReference type="Pfam" id="PF00149"/>
    </source>
</evidence>
<dbReference type="GO" id="GO:0008758">
    <property type="term" value="F:UDP-2,3-diacylglucosamine hydrolase activity"/>
    <property type="evidence" value="ECO:0007669"/>
    <property type="project" value="TreeGrafter"/>
</dbReference>
<name>A0A1I1UM43_9BACL</name>
<dbReference type="Gene3D" id="3.60.21.10">
    <property type="match status" value="1"/>
</dbReference>
<evidence type="ECO:0000313" key="5">
    <source>
        <dbReference type="Proteomes" id="UP000198855"/>
    </source>
</evidence>
<accession>A0A1I1UM43</accession>
<evidence type="ECO:0000256" key="1">
    <source>
        <dbReference type="ARBA" id="ARBA00022723"/>
    </source>
</evidence>
<dbReference type="Proteomes" id="UP000198855">
    <property type="component" value="Unassembled WGS sequence"/>
</dbReference>
<evidence type="ECO:0000256" key="2">
    <source>
        <dbReference type="ARBA" id="ARBA00022801"/>
    </source>
</evidence>
<gene>
    <name evidence="4" type="ORF">SAMN05216378_1124</name>
</gene>